<dbReference type="SMART" id="SM00387">
    <property type="entry name" value="HATPase_c"/>
    <property type="match status" value="1"/>
</dbReference>
<evidence type="ECO:0000256" key="2">
    <source>
        <dbReference type="ARBA" id="ARBA00022553"/>
    </source>
</evidence>
<keyword evidence="5" id="KW-0472">Membrane</keyword>
<feature type="transmembrane region" description="Helical" evidence="5">
    <location>
        <begin position="20"/>
        <end position="45"/>
    </location>
</feature>
<keyword evidence="5" id="KW-1133">Transmembrane helix</keyword>
<gene>
    <name evidence="7" type="ORF">EDC14_102415</name>
</gene>
<organism evidence="7 8">
    <name type="scientific">Hydrogenispora ethanolica</name>
    <dbReference type="NCBI Taxonomy" id="1082276"/>
    <lineage>
        <taxon>Bacteria</taxon>
        <taxon>Bacillati</taxon>
        <taxon>Bacillota</taxon>
        <taxon>Hydrogenispora</taxon>
    </lineage>
</organism>
<keyword evidence="4 7" id="KW-0418">Kinase</keyword>
<dbReference type="Pfam" id="PF02518">
    <property type="entry name" value="HATPase_c"/>
    <property type="match status" value="1"/>
</dbReference>
<protein>
    <submittedName>
        <fullName evidence="7">Two-component system sensor histidine kinase YesM</fullName>
    </submittedName>
</protein>
<evidence type="ECO:0000256" key="5">
    <source>
        <dbReference type="SAM" id="Phobius"/>
    </source>
</evidence>
<evidence type="ECO:0000313" key="8">
    <source>
        <dbReference type="Proteomes" id="UP000295008"/>
    </source>
</evidence>
<comment type="caution">
    <text evidence="7">The sequence shown here is derived from an EMBL/GenBank/DDBJ whole genome shotgun (WGS) entry which is preliminary data.</text>
</comment>
<dbReference type="Gene3D" id="3.30.565.10">
    <property type="entry name" value="Histidine kinase-like ATPase, C-terminal domain"/>
    <property type="match status" value="1"/>
</dbReference>
<dbReference type="SUPFAM" id="SSF158472">
    <property type="entry name" value="HAMP domain-like"/>
    <property type="match status" value="1"/>
</dbReference>
<dbReference type="InterPro" id="IPR036890">
    <property type="entry name" value="HATPase_C_sf"/>
</dbReference>
<dbReference type="PANTHER" id="PTHR34220">
    <property type="entry name" value="SENSOR HISTIDINE KINASE YPDA"/>
    <property type="match status" value="1"/>
</dbReference>
<keyword evidence="5" id="KW-0812">Transmembrane</keyword>
<evidence type="ECO:0000259" key="6">
    <source>
        <dbReference type="PROSITE" id="PS50885"/>
    </source>
</evidence>
<feature type="transmembrane region" description="Helical" evidence="5">
    <location>
        <begin position="310"/>
        <end position="331"/>
    </location>
</feature>
<dbReference type="InterPro" id="IPR050640">
    <property type="entry name" value="Bact_2-comp_sensor_kinase"/>
</dbReference>
<dbReference type="InterPro" id="IPR003594">
    <property type="entry name" value="HATPase_dom"/>
</dbReference>
<sequence>MFNICRLFERLSRAFNNQRIKFKILSLYLTIFILSIGTVSCFTYLSTEKQLKENVYHMTEDTVHQLSRNISDKLSFVTEQLVKIRFDDKLEHLINFNVSKLSRLESAEAVIYFKQIFDEVYAAGDNYQLIHSMIIYLDNGMRFQFEEGKYFFLRQKLPGREVERYCRNGRNYCWRNVHRDTTFFGKPGPEVLTIASPLRKLGRIRALIIVNLNADYFRKLLEETNLAKMGSVLMVSNDGFLSSGSHASSELERLIATKVRPRSGESAQFEYNLRRVDSFVIYDSIRVNGWKLAAVLRKGDLMRDVNRTQFGIIVLTLIIIIVTAIAAYLIAYGLTKPLNKLAGLMAMVEAGNLDIRFNTRYHDEIGKLTRQFNSMLDKIKALLVAVEQEQAQKRRMELKTLQMQIDPHFLYNTLDSIKFLAEQKSDDTSEMVRALGHFYRYSLSKGDEITTVAEEIEHLKSYLTIQKIRYSTRFDYRIEVEEAALDCQTIKFILQPLVENAIYHGVRKKRRKGLIAIQGYLDGGNLIFTVYDNGAGLTPERLAQVRENLQKSILPKESGIGVFNVHQRVAMHYGEQYGLSIDSVANEFTIVTVKCPWLKNSAG</sequence>
<dbReference type="SMART" id="SM00304">
    <property type="entry name" value="HAMP"/>
    <property type="match status" value="1"/>
</dbReference>
<dbReference type="Proteomes" id="UP000295008">
    <property type="component" value="Unassembled WGS sequence"/>
</dbReference>
<feature type="domain" description="HAMP" evidence="6">
    <location>
        <begin position="332"/>
        <end position="384"/>
    </location>
</feature>
<evidence type="ECO:0000256" key="1">
    <source>
        <dbReference type="ARBA" id="ARBA00004370"/>
    </source>
</evidence>
<dbReference type="CDD" id="cd06225">
    <property type="entry name" value="HAMP"/>
    <property type="match status" value="1"/>
</dbReference>
<dbReference type="OrthoDB" id="9776552at2"/>
<dbReference type="SUPFAM" id="SSF55874">
    <property type="entry name" value="ATPase domain of HSP90 chaperone/DNA topoisomerase II/histidine kinase"/>
    <property type="match status" value="1"/>
</dbReference>
<keyword evidence="8" id="KW-1185">Reference proteome</keyword>
<evidence type="ECO:0000313" key="7">
    <source>
        <dbReference type="EMBL" id="TCL62549.1"/>
    </source>
</evidence>
<dbReference type="InterPro" id="IPR010559">
    <property type="entry name" value="Sig_transdc_His_kin_internal"/>
</dbReference>
<accession>A0A4R1RA98</accession>
<dbReference type="GO" id="GO:0016020">
    <property type="term" value="C:membrane"/>
    <property type="evidence" value="ECO:0007669"/>
    <property type="project" value="UniProtKB-SubCell"/>
</dbReference>
<dbReference type="GO" id="GO:0000155">
    <property type="term" value="F:phosphorelay sensor kinase activity"/>
    <property type="evidence" value="ECO:0007669"/>
    <property type="project" value="InterPro"/>
</dbReference>
<keyword evidence="2" id="KW-0597">Phosphoprotein</keyword>
<dbReference type="PROSITE" id="PS50885">
    <property type="entry name" value="HAMP"/>
    <property type="match status" value="1"/>
</dbReference>
<dbReference type="InterPro" id="IPR003660">
    <property type="entry name" value="HAMP_dom"/>
</dbReference>
<dbReference type="Gene3D" id="1.10.8.500">
    <property type="entry name" value="HAMP domain in histidine kinase"/>
    <property type="match status" value="1"/>
</dbReference>
<dbReference type="Pfam" id="PF06580">
    <property type="entry name" value="His_kinase"/>
    <property type="match status" value="1"/>
</dbReference>
<comment type="subcellular location">
    <subcellularLocation>
        <location evidence="1">Membrane</location>
    </subcellularLocation>
</comment>
<evidence type="ECO:0000256" key="3">
    <source>
        <dbReference type="ARBA" id="ARBA00022679"/>
    </source>
</evidence>
<dbReference type="PANTHER" id="PTHR34220:SF7">
    <property type="entry name" value="SENSOR HISTIDINE KINASE YPDA"/>
    <property type="match status" value="1"/>
</dbReference>
<reference evidence="7 8" key="1">
    <citation type="submission" date="2019-03" db="EMBL/GenBank/DDBJ databases">
        <title>Genomic Encyclopedia of Type Strains, Phase IV (KMG-IV): sequencing the most valuable type-strain genomes for metagenomic binning, comparative biology and taxonomic classification.</title>
        <authorList>
            <person name="Goeker M."/>
        </authorList>
    </citation>
    <scope>NUCLEOTIDE SEQUENCE [LARGE SCALE GENOMIC DNA]</scope>
    <source>
        <strain evidence="7 8">LX-B</strain>
    </source>
</reference>
<name>A0A4R1RA98_HYDET</name>
<proteinExistence type="predicted"/>
<dbReference type="Pfam" id="PF00672">
    <property type="entry name" value="HAMP"/>
    <property type="match status" value="1"/>
</dbReference>
<dbReference type="Gene3D" id="3.30.450.20">
    <property type="entry name" value="PAS domain"/>
    <property type="match status" value="1"/>
</dbReference>
<evidence type="ECO:0000256" key="4">
    <source>
        <dbReference type="ARBA" id="ARBA00022777"/>
    </source>
</evidence>
<dbReference type="AlphaFoldDB" id="A0A4R1RA98"/>
<keyword evidence="3" id="KW-0808">Transferase</keyword>
<dbReference type="EMBL" id="SLUN01000024">
    <property type="protein sequence ID" value="TCL62549.1"/>
    <property type="molecule type" value="Genomic_DNA"/>
</dbReference>
<dbReference type="RefSeq" id="WP_132015615.1">
    <property type="nucleotide sequence ID" value="NZ_SLUN01000024.1"/>
</dbReference>